<evidence type="ECO:0000313" key="2">
    <source>
        <dbReference type="EMBL" id="BDG09580.1"/>
    </source>
</evidence>
<dbReference type="SFLD" id="SFLDS00019">
    <property type="entry name" value="Glutathione_Transferase_(cytos"/>
    <property type="match status" value="1"/>
</dbReference>
<sequence length="216" mass="24289">MKIVLGNKAYSSWSLRPWLVLRHFGIACEEQVIPLDQPTSEADLRRASPSGRVPALLDGELTVWDSLAICEYLADKFTGKPLWPADPAARAVARSVSAEMHSGFTALRNHLPFKIKETFDPAPLLPEVQADVDRIVALWNDCRRRFGKGGPFLFGPFSIADAMYAPVVSRFRTYGVKPQGEAAAYAEAVWALPELQAWLEEARKETWRMKRYEQKA</sequence>
<dbReference type="CDD" id="cd03043">
    <property type="entry name" value="GST_N_1"/>
    <property type="match status" value="1"/>
</dbReference>
<dbReference type="InterPro" id="IPR036249">
    <property type="entry name" value="Thioredoxin-like_sf"/>
</dbReference>
<dbReference type="RefSeq" id="WP_248341857.1">
    <property type="nucleotide sequence ID" value="NZ_AP025592.1"/>
</dbReference>
<dbReference type="EMBL" id="AP025592">
    <property type="protein sequence ID" value="BDG09580.1"/>
    <property type="molecule type" value="Genomic_DNA"/>
</dbReference>
<dbReference type="PROSITE" id="PS50404">
    <property type="entry name" value="GST_NTER"/>
    <property type="match status" value="1"/>
</dbReference>
<dbReference type="Gene3D" id="3.40.30.10">
    <property type="entry name" value="Glutaredoxin"/>
    <property type="match status" value="1"/>
</dbReference>
<accession>A0ABN6NB41</accession>
<dbReference type="SFLD" id="SFLDG00358">
    <property type="entry name" value="Main_(cytGST)"/>
    <property type="match status" value="1"/>
</dbReference>
<reference evidence="3" key="1">
    <citation type="journal article" date="2022" name="Int. J. Syst. Evol. Microbiol.">
        <title>Anaeromyxobacter oryzae sp. nov., Anaeromyxobacter diazotrophicus sp. nov. and Anaeromyxobacter paludicola sp. nov., isolated from paddy soils.</title>
        <authorList>
            <person name="Itoh H."/>
            <person name="Xu Z."/>
            <person name="Mise K."/>
            <person name="Masuda Y."/>
            <person name="Ushijima N."/>
            <person name="Hayakawa C."/>
            <person name="Shiratori Y."/>
            <person name="Senoo K."/>
        </authorList>
    </citation>
    <scope>NUCLEOTIDE SEQUENCE [LARGE SCALE GENOMIC DNA]</scope>
    <source>
        <strain evidence="3">Red630</strain>
    </source>
</reference>
<dbReference type="Pfam" id="PF13410">
    <property type="entry name" value="GST_C_2"/>
    <property type="match status" value="1"/>
</dbReference>
<dbReference type="Proteomes" id="UP001162734">
    <property type="component" value="Chromosome"/>
</dbReference>
<dbReference type="Pfam" id="PF13409">
    <property type="entry name" value="GST_N_2"/>
    <property type="match status" value="1"/>
</dbReference>
<organism evidence="2 3">
    <name type="scientific">Anaeromyxobacter paludicola</name>
    <dbReference type="NCBI Taxonomy" id="2918171"/>
    <lineage>
        <taxon>Bacteria</taxon>
        <taxon>Pseudomonadati</taxon>
        <taxon>Myxococcota</taxon>
        <taxon>Myxococcia</taxon>
        <taxon>Myxococcales</taxon>
        <taxon>Cystobacterineae</taxon>
        <taxon>Anaeromyxobacteraceae</taxon>
        <taxon>Anaeromyxobacter</taxon>
    </lineage>
</organism>
<dbReference type="PANTHER" id="PTHR42673">
    <property type="entry name" value="MALEYLACETOACETATE ISOMERASE"/>
    <property type="match status" value="1"/>
</dbReference>
<dbReference type="Gene3D" id="1.20.1050.10">
    <property type="match status" value="1"/>
</dbReference>
<dbReference type="InterPro" id="IPR036282">
    <property type="entry name" value="Glutathione-S-Trfase_C_sf"/>
</dbReference>
<dbReference type="SUPFAM" id="SSF52833">
    <property type="entry name" value="Thioredoxin-like"/>
    <property type="match status" value="1"/>
</dbReference>
<dbReference type="InterPro" id="IPR040079">
    <property type="entry name" value="Glutathione_S-Trfase"/>
</dbReference>
<proteinExistence type="predicted"/>
<gene>
    <name evidence="2" type="ORF">AMPC_26930</name>
</gene>
<evidence type="ECO:0000259" key="1">
    <source>
        <dbReference type="PROSITE" id="PS50404"/>
    </source>
</evidence>
<dbReference type="CDD" id="cd03194">
    <property type="entry name" value="GST_C_3"/>
    <property type="match status" value="1"/>
</dbReference>
<feature type="domain" description="GST N-terminal" evidence="1">
    <location>
        <begin position="1"/>
        <end position="81"/>
    </location>
</feature>
<dbReference type="SUPFAM" id="SSF47616">
    <property type="entry name" value="GST C-terminal domain-like"/>
    <property type="match status" value="1"/>
</dbReference>
<keyword evidence="3" id="KW-1185">Reference proteome</keyword>
<dbReference type="InterPro" id="IPR004045">
    <property type="entry name" value="Glutathione_S-Trfase_N"/>
</dbReference>
<protein>
    <submittedName>
        <fullName evidence="2">Glutathione S-transferase</fullName>
    </submittedName>
</protein>
<evidence type="ECO:0000313" key="3">
    <source>
        <dbReference type="Proteomes" id="UP001162734"/>
    </source>
</evidence>
<dbReference type="PANTHER" id="PTHR42673:SF4">
    <property type="entry name" value="MALEYLACETOACETATE ISOMERASE"/>
    <property type="match status" value="1"/>
</dbReference>
<name>A0ABN6NB41_9BACT</name>